<keyword evidence="2" id="KW-0813">Transport</keyword>
<evidence type="ECO:0000313" key="12">
    <source>
        <dbReference type="Proteomes" id="UP000583929"/>
    </source>
</evidence>
<feature type="transmembrane region" description="Helical" evidence="10">
    <location>
        <begin position="89"/>
        <end position="110"/>
    </location>
</feature>
<protein>
    <recommendedName>
        <fullName evidence="13">PIN-like protein</fullName>
    </recommendedName>
</protein>
<keyword evidence="12" id="KW-1185">Reference proteome</keyword>
<comment type="caution">
    <text evidence="11">The sequence shown here is derived from an EMBL/GenBank/DDBJ whole genome shotgun (WGS) entry which is preliminary data.</text>
</comment>
<evidence type="ECO:0000256" key="7">
    <source>
        <dbReference type="ARBA" id="ARBA00023294"/>
    </source>
</evidence>
<dbReference type="Proteomes" id="UP000583929">
    <property type="component" value="Unassembled WGS sequence"/>
</dbReference>
<dbReference type="InterPro" id="IPR045033">
    <property type="entry name" value="PILS1/3/4/5/7"/>
</dbReference>
<keyword evidence="6 10" id="KW-0472">Membrane</keyword>
<dbReference type="GO" id="GO:0009734">
    <property type="term" value="P:auxin-activated signaling pathway"/>
    <property type="evidence" value="ECO:0007669"/>
    <property type="project" value="UniProtKB-KW"/>
</dbReference>
<evidence type="ECO:0000256" key="4">
    <source>
        <dbReference type="ARBA" id="ARBA00022824"/>
    </source>
</evidence>
<keyword evidence="3 10" id="KW-0812">Transmembrane</keyword>
<dbReference type="PANTHER" id="PTHR31651">
    <property type="match status" value="1"/>
</dbReference>
<feature type="transmembrane region" description="Helical" evidence="10">
    <location>
        <begin position="52"/>
        <end position="77"/>
    </location>
</feature>
<dbReference type="Pfam" id="PF03547">
    <property type="entry name" value="Mem_trans"/>
    <property type="match status" value="2"/>
</dbReference>
<feature type="transmembrane region" description="Helical" evidence="10">
    <location>
        <begin position="12"/>
        <end position="32"/>
    </location>
</feature>
<evidence type="ECO:0000256" key="3">
    <source>
        <dbReference type="ARBA" id="ARBA00022692"/>
    </source>
</evidence>
<dbReference type="GO" id="GO:0080162">
    <property type="term" value="P:endoplasmic reticulum to cytosol auxin transport"/>
    <property type="evidence" value="ECO:0007669"/>
    <property type="project" value="InterPro"/>
</dbReference>
<comment type="similarity">
    <text evidence="9">Belongs to the auxin efflux carrier (TC 2.A.69.2) family.</text>
</comment>
<evidence type="ECO:0000256" key="9">
    <source>
        <dbReference type="ARBA" id="ARBA00025752"/>
    </source>
</evidence>
<evidence type="ECO:0000256" key="2">
    <source>
        <dbReference type="ARBA" id="ARBA00022448"/>
    </source>
</evidence>
<sequence>MGFWNMLEVASMPILEVLIVSLIGAFLASHYSNLLPLHMLSSLNKRLKVRVVWYRWFMPLNILLTFVIGGILGWIVVKITRPKPHLEGLIIATCSAGNLGNLVIIIVPAICNETGTPFGDTNKCRSAALSYASFSMAELEHISSLSSGSRVGQILHMIREELLAPPTIAVFTLPPAMNISTMTQLFNVAQEECSLLFLWTYLLAAPALTIWSTIYISILSHH</sequence>
<comment type="subcellular location">
    <subcellularLocation>
        <location evidence="1">Endoplasmic reticulum membrane</location>
        <topology evidence="1">Multi-pass membrane protein</topology>
    </subcellularLocation>
</comment>
<dbReference type="EMBL" id="JAATIQ010001151">
    <property type="protein sequence ID" value="KAF4346127.1"/>
    <property type="molecule type" value="Genomic_DNA"/>
</dbReference>
<evidence type="ECO:0000256" key="1">
    <source>
        <dbReference type="ARBA" id="ARBA00004477"/>
    </source>
</evidence>
<keyword evidence="7" id="KW-0927">Auxin signaling pathway</keyword>
<evidence type="ECO:0000256" key="8">
    <source>
        <dbReference type="ARBA" id="ARBA00025100"/>
    </source>
</evidence>
<reference evidence="11 12" key="1">
    <citation type="journal article" date="2020" name="bioRxiv">
        <title>Sequence and annotation of 42 cannabis genomes reveals extensive copy number variation in cannabinoid synthesis and pathogen resistance genes.</title>
        <authorList>
            <person name="Mckernan K.J."/>
            <person name="Helbert Y."/>
            <person name="Kane L.T."/>
            <person name="Ebling H."/>
            <person name="Zhang L."/>
            <person name="Liu B."/>
            <person name="Eaton Z."/>
            <person name="Mclaughlin S."/>
            <person name="Kingan S."/>
            <person name="Baybayan P."/>
            <person name="Concepcion G."/>
            <person name="Jordan M."/>
            <person name="Riva A."/>
            <person name="Barbazuk W."/>
            <person name="Harkins T."/>
        </authorList>
    </citation>
    <scope>NUCLEOTIDE SEQUENCE [LARGE SCALE GENOMIC DNA]</scope>
    <source>
        <strain evidence="12">cv. Jamaican Lion 4</strain>
        <tissue evidence="11">Leaf</tissue>
    </source>
</reference>
<evidence type="ECO:0000256" key="6">
    <source>
        <dbReference type="ARBA" id="ARBA00023136"/>
    </source>
</evidence>
<evidence type="ECO:0000256" key="5">
    <source>
        <dbReference type="ARBA" id="ARBA00022989"/>
    </source>
</evidence>
<keyword evidence="5 10" id="KW-1133">Transmembrane helix</keyword>
<organism evidence="11 12">
    <name type="scientific">Cannabis sativa</name>
    <name type="common">Hemp</name>
    <name type="synonym">Marijuana</name>
    <dbReference type="NCBI Taxonomy" id="3483"/>
    <lineage>
        <taxon>Eukaryota</taxon>
        <taxon>Viridiplantae</taxon>
        <taxon>Streptophyta</taxon>
        <taxon>Embryophyta</taxon>
        <taxon>Tracheophyta</taxon>
        <taxon>Spermatophyta</taxon>
        <taxon>Magnoliopsida</taxon>
        <taxon>eudicotyledons</taxon>
        <taxon>Gunneridae</taxon>
        <taxon>Pentapetalae</taxon>
        <taxon>rosids</taxon>
        <taxon>fabids</taxon>
        <taxon>Rosales</taxon>
        <taxon>Cannabaceae</taxon>
        <taxon>Cannabis</taxon>
    </lineage>
</organism>
<keyword evidence="4" id="KW-0256">Endoplasmic reticulum</keyword>
<proteinExistence type="inferred from homology"/>
<evidence type="ECO:0000256" key="10">
    <source>
        <dbReference type="SAM" id="Phobius"/>
    </source>
</evidence>
<dbReference type="GO" id="GO:0005789">
    <property type="term" value="C:endoplasmic reticulum membrane"/>
    <property type="evidence" value="ECO:0007669"/>
    <property type="project" value="UniProtKB-SubCell"/>
</dbReference>
<dbReference type="InterPro" id="IPR004776">
    <property type="entry name" value="Mem_transp_PIN-like"/>
</dbReference>
<comment type="function">
    <text evidence="8">Involved in cellular auxin homeostasis by regulating auxin metabolism. Regulates intracellular auxin accumulation at the endoplasmic reticulum and thus auxin availability for nuclear auxin signaling.</text>
</comment>
<feature type="transmembrane region" description="Helical" evidence="10">
    <location>
        <begin position="196"/>
        <end position="218"/>
    </location>
</feature>
<name>A0A7J6DJ16_CANSA</name>
<evidence type="ECO:0000313" key="11">
    <source>
        <dbReference type="EMBL" id="KAF4346127.1"/>
    </source>
</evidence>
<dbReference type="AlphaFoldDB" id="A0A7J6DJ16"/>
<accession>A0A7J6DJ16</accession>
<evidence type="ECO:0008006" key="13">
    <source>
        <dbReference type="Google" id="ProtNLM"/>
    </source>
</evidence>
<gene>
    <name evidence="11" type="ORF">G4B88_002700</name>
</gene>
<dbReference type="PANTHER" id="PTHR31651:SF3">
    <property type="entry name" value="PROTEIN PIN-LIKES 7"/>
    <property type="match status" value="1"/>
</dbReference>